<sequence length="470" mass="48548">MTMADRVEGAAWRDLLRRDTAASLALVCLGVWLHAADSLIVATMMPAIVAGIGGDHLVAWNFALYETGSIVIGAASGLIAIRHGLRRPMTIAALAFGVGCMVSALAPAMQVMLAGRVLQGLGGGGLTALAFVSARRLFPARLIPRVMASMSVIWGTSAFLGPLFGGLFVTYANWRTGFAVFGLQALGLALWIWFGLAPADAPAADGKDKERIPFRRLGLLSLAVLSVTYAGITATPGGMAGALSAGLTALALFARLDSQSAGDRLLPRRAFDPRDPVGAALMMVLAVSIATMGLSTYGPLLMALIHDTPPLLAGYVVATISIAWTVGAVLSSGLAERHDPKIIAAGLCLIFASGVGLLYAVPNGPVGLIVIFAACEGLGFGLSWTFILRRGTRLIRTEDADRFSAGLPTISRLGYAFGASAVGIFANAAGFSAGAGLDEAAHVARVIFAGSLPFAGIALLAMLRFVTART</sequence>
<comment type="caution">
    <text evidence="7">The sequence shown here is derived from an EMBL/GenBank/DDBJ whole genome shotgun (WGS) entry which is preliminary data.</text>
</comment>
<protein>
    <submittedName>
        <fullName evidence="7">MFS transporter</fullName>
    </submittedName>
</protein>
<organism evidence="7 8">
    <name type="scientific">Albidovulum litorale</name>
    <dbReference type="NCBI Taxonomy" id="2984134"/>
    <lineage>
        <taxon>Bacteria</taxon>
        <taxon>Pseudomonadati</taxon>
        <taxon>Pseudomonadota</taxon>
        <taxon>Alphaproteobacteria</taxon>
        <taxon>Rhodobacterales</taxon>
        <taxon>Paracoccaceae</taxon>
        <taxon>Albidovulum</taxon>
    </lineage>
</organism>
<dbReference type="Gene3D" id="1.20.1250.20">
    <property type="entry name" value="MFS general substrate transporter like domains"/>
    <property type="match status" value="2"/>
</dbReference>
<dbReference type="PANTHER" id="PTHR23501:SF154">
    <property type="entry name" value="MULTIDRUG-EFFLUX TRANSPORTER RV1634-RELATED"/>
    <property type="match status" value="1"/>
</dbReference>
<dbReference type="RefSeq" id="WP_263741088.1">
    <property type="nucleotide sequence ID" value="NZ_JAOWKZ010000004.1"/>
</dbReference>
<feature type="transmembrane region" description="Helical" evidence="5">
    <location>
        <begin position="443"/>
        <end position="466"/>
    </location>
</feature>
<keyword evidence="2 5" id="KW-0812">Transmembrane</keyword>
<feature type="transmembrane region" description="Helical" evidence="5">
    <location>
        <begin position="409"/>
        <end position="431"/>
    </location>
</feature>
<name>A0ABT2ZS62_9RHOB</name>
<feature type="transmembrane region" description="Helical" evidence="5">
    <location>
        <begin position="58"/>
        <end position="79"/>
    </location>
</feature>
<keyword evidence="4 5" id="KW-0472">Membrane</keyword>
<keyword evidence="3 5" id="KW-1133">Transmembrane helix</keyword>
<feature type="transmembrane region" description="Helical" evidence="5">
    <location>
        <begin position="21"/>
        <end position="52"/>
    </location>
</feature>
<evidence type="ECO:0000313" key="7">
    <source>
        <dbReference type="EMBL" id="MCV2873858.1"/>
    </source>
</evidence>
<evidence type="ECO:0000259" key="6">
    <source>
        <dbReference type="PROSITE" id="PS50850"/>
    </source>
</evidence>
<feature type="transmembrane region" description="Helical" evidence="5">
    <location>
        <begin position="312"/>
        <end position="330"/>
    </location>
</feature>
<evidence type="ECO:0000256" key="1">
    <source>
        <dbReference type="ARBA" id="ARBA00004141"/>
    </source>
</evidence>
<dbReference type="InterPro" id="IPR036259">
    <property type="entry name" value="MFS_trans_sf"/>
</dbReference>
<comment type="subcellular location">
    <subcellularLocation>
        <location evidence="1">Membrane</location>
        <topology evidence="1">Multi-pass membrane protein</topology>
    </subcellularLocation>
</comment>
<evidence type="ECO:0000256" key="5">
    <source>
        <dbReference type="SAM" id="Phobius"/>
    </source>
</evidence>
<gene>
    <name evidence="7" type="ORF">OEZ71_16295</name>
</gene>
<evidence type="ECO:0000256" key="2">
    <source>
        <dbReference type="ARBA" id="ARBA00022692"/>
    </source>
</evidence>
<evidence type="ECO:0000313" key="8">
    <source>
        <dbReference type="Proteomes" id="UP001652564"/>
    </source>
</evidence>
<feature type="transmembrane region" description="Helical" evidence="5">
    <location>
        <begin position="367"/>
        <end position="388"/>
    </location>
</feature>
<feature type="transmembrane region" description="Helical" evidence="5">
    <location>
        <begin position="178"/>
        <end position="196"/>
    </location>
</feature>
<dbReference type="InterPro" id="IPR011701">
    <property type="entry name" value="MFS"/>
</dbReference>
<proteinExistence type="predicted"/>
<dbReference type="EMBL" id="JAOWKZ010000004">
    <property type="protein sequence ID" value="MCV2873858.1"/>
    <property type="molecule type" value="Genomic_DNA"/>
</dbReference>
<dbReference type="SUPFAM" id="SSF103473">
    <property type="entry name" value="MFS general substrate transporter"/>
    <property type="match status" value="1"/>
</dbReference>
<keyword evidence="8" id="KW-1185">Reference proteome</keyword>
<feature type="transmembrane region" description="Helical" evidence="5">
    <location>
        <begin position="146"/>
        <end position="172"/>
    </location>
</feature>
<evidence type="ECO:0000256" key="4">
    <source>
        <dbReference type="ARBA" id="ARBA00023136"/>
    </source>
</evidence>
<evidence type="ECO:0000256" key="3">
    <source>
        <dbReference type="ARBA" id="ARBA00022989"/>
    </source>
</evidence>
<reference evidence="7 8" key="1">
    <citation type="submission" date="2022-10" db="EMBL/GenBank/DDBJ databases">
        <title>Defluviimonas sp. nov., isolated from ocean surface sediments.</title>
        <authorList>
            <person name="He W."/>
            <person name="Wang L."/>
            <person name="Zhang D.-F."/>
        </authorList>
    </citation>
    <scope>NUCLEOTIDE SEQUENCE [LARGE SCALE GENOMIC DNA]</scope>
    <source>
        <strain evidence="7 8">WL0050</strain>
    </source>
</reference>
<accession>A0ABT2ZS62</accession>
<dbReference type="Pfam" id="PF07690">
    <property type="entry name" value="MFS_1"/>
    <property type="match status" value="1"/>
</dbReference>
<feature type="transmembrane region" description="Helical" evidence="5">
    <location>
        <begin position="342"/>
        <end position="361"/>
    </location>
</feature>
<feature type="transmembrane region" description="Helical" evidence="5">
    <location>
        <begin position="117"/>
        <end position="134"/>
    </location>
</feature>
<feature type="domain" description="Major facilitator superfamily (MFS) profile" evidence="6">
    <location>
        <begin position="23"/>
        <end position="470"/>
    </location>
</feature>
<dbReference type="Proteomes" id="UP001652564">
    <property type="component" value="Unassembled WGS sequence"/>
</dbReference>
<feature type="transmembrane region" description="Helical" evidence="5">
    <location>
        <begin position="217"/>
        <end position="232"/>
    </location>
</feature>
<dbReference type="InterPro" id="IPR020846">
    <property type="entry name" value="MFS_dom"/>
</dbReference>
<feature type="transmembrane region" description="Helical" evidence="5">
    <location>
        <begin position="238"/>
        <end position="256"/>
    </location>
</feature>
<dbReference type="PANTHER" id="PTHR23501">
    <property type="entry name" value="MAJOR FACILITATOR SUPERFAMILY"/>
    <property type="match status" value="1"/>
</dbReference>
<feature type="transmembrane region" description="Helical" evidence="5">
    <location>
        <begin position="91"/>
        <end position="111"/>
    </location>
</feature>
<dbReference type="PROSITE" id="PS50850">
    <property type="entry name" value="MFS"/>
    <property type="match status" value="1"/>
</dbReference>
<feature type="transmembrane region" description="Helical" evidence="5">
    <location>
        <begin position="277"/>
        <end position="300"/>
    </location>
</feature>